<evidence type="ECO:0000313" key="2">
    <source>
        <dbReference type="Proteomes" id="UP000248012"/>
    </source>
</evidence>
<protein>
    <submittedName>
        <fullName evidence="1">Histidine kinase</fullName>
    </submittedName>
</protein>
<proteinExistence type="predicted"/>
<organism evidence="1 2">
    <name type="scientific">Litorivita pollutaquae</name>
    <dbReference type="NCBI Taxonomy" id="2200892"/>
    <lineage>
        <taxon>Bacteria</taxon>
        <taxon>Pseudomonadati</taxon>
        <taxon>Pseudomonadota</taxon>
        <taxon>Alphaproteobacteria</taxon>
        <taxon>Rhodobacterales</taxon>
        <taxon>Paracoccaceae</taxon>
        <taxon>Litorivita</taxon>
    </lineage>
</organism>
<gene>
    <name evidence="1" type="ORF">DI396_01505</name>
</gene>
<keyword evidence="1" id="KW-0418">Kinase</keyword>
<dbReference type="GO" id="GO:0016301">
    <property type="term" value="F:kinase activity"/>
    <property type="evidence" value="ECO:0007669"/>
    <property type="project" value="UniProtKB-KW"/>
</dbReference>
<name>A0A2V4N4G4_9RHOB</name>
<keyword evidence="2" id="KW-1185">Reference proteome</keyword>
<sequence length="175" mass="18952">MGKFLAGLIVISALAAGAAVYYLQVYHYYDEVAANGSEDVVMTSVATGVAEPILYEGFQAIDSDSSPIRYRACFTTGLSQAMLTETYEIYESAEPNIAPPWFDCFDADEIGKSIEDGDAVAFLGTENIHYGIDRVVAVLPDGRGYVWQQINHCGEAVFNGKAAPDDCPPVPESYK</sequence>
<dbReference type="EMBL" id="QFVT01000002">
    <property type="protein sequence ID" value="PYC48802.1"/>
    <property type="molecule type" value="Genomic_DNA"/>
</dbReference>
<keyword evidence="1" id="KW-0808">Transferase</keyword>
<dbReference type="Pfam" id="PF20044">
    <property type="entry name" value="DUF6446"/>
    <property type="match status" value="1"/>
</dbReference>
<dbReference type="Proteomes" id="UP000248012">
    <property type="component" value="Unassembled WGS sequence"/>
</dbReference>
<dbReference type="AlphaFoldDB" id="A0A2V4N4G4"/>
<comment type="caution">
    <text evidence="1">The sequence shown here is derived from an EMBL/GenBank/DDBJ whole genome shotgun (WGS) entry which is preliminary data.</text>
</comment>
<evidence type="ECO:0000313" key="1">
    <source>
        <dbReference type="EMBL" id="PYC48802.1"/>
    </source>
</evidence>
<dbReference type="RefSeq" id="WP_110794381.1">
    <property type="nucleotide sequence ID" value="NZ_KZ826481.1"/>
</dbReference>
<dbReference type="InterPro" id="IPR045616">
    <property type="entry name" value="DUF6446"/>
</dbReference>
<dbReference type="OrthoDB" id="7819947at2"/>
<accession>A0A2V4N4G4</accession>
<reference evidence="1 2" key="1">
    <citation type="submission" date="2018-05" db="EMBL/GenBank/DDBJ databases">
        <title>Oceanovita maritima gen. nov., sp. nov., a marine bacterium in the family Rhodobacteraceae isolated from surface seawater of Lundu port Xiamen, China.</title>
        <authorList>
            <person name="Hetharua B.H."/>
            <person name="Min D."/>
            <person name="Liao H."/>
            <person name="Tian Y."/>
        </authorList>
    </citation>
    <scope>NUCLEOTIDE SEQUENCE [LARGE SCALE GENOMIC DNA]</scope>
    <source>
        <strain evidence="1 2">FSX-11</strain>
    </source>
</reference>